<feature type="region of interest" description="Disordered" evidence="1">
    <location>
        <begin position="31"/>
        <end position="50"/>
    </location>
</feature>
<dbReference type="GeneID" id="103594113"/>
<gene>
    <name evidence="3" type="primary">LOC103594113</name>
</gene>
<feature type="region of interest" description="Disordered" evidence="1">
    <location>
        <begin position="100"/>
        <end position="220"/>
    </location>
</feature>
<organism evidence="2 3">
    <name type="scientific">Galeopterus variegatus</name>
    <name type="common">Malayan flying lemur</name>
    <name type="synonym">Cynocephalus variegatus</name>
    <dbReference type="NCBI Taxonomy" id="482537"/>
    <lineage>
        <taxon>Eukaryota</taxon>
        <taxon>Metazoa</taxon>
        <taxon>Chordata</taxon>
        <taxon>Craniata</taxon>
        <taxon>Vertebrata</taxon>
        <taxon>Euteleostomi</taxon>
        <taxon>Mammalia</taxon>
        <taxon>Eutheria</taxon>
        <taxon>Euarchontoglires</taxon>
        <taxon>Dermoptera</taxon>
        <taxon>Cynocephalidae</taxon>
        <taxon>Galeopterus</taxon>
    </lineage>
</organism>
<feature type="compositionally biased region" description="Low complexity" evidence="1">
    <location>
        <begin position="146"/>
        <end position="156"/>
    </location>
</feature>
<sequence length="488" mass="54035">MAMLVMSSTQGQGPVQLEEGDLVTARSVIVKSTQKPHTGTQNPLMASTEFNMESPDPQFKGDRELLTDSLEIPLDMAMLVMSSTQGQGPVQLEEGDLVTARQSEHTTRSAQSGHEQYPGSSRGWKHGSYGRAEYDYGQSGFGPTGGSRTSSRNSSPLRLTDIGTNKQVYRHEQSFSSFDHRGSKAIKRTGRQGSNHGQSEPSNGQSIDSHNQSVSSVTRWQISSNGHSVVTHEHLNDIHVQAGYRTARRQGSIDSQSSDHFASGHEQSTSAHGHSESSSTRMQGSYSDNKEHSEDWGKQNHEQLVSGHDKSEFNAIGIHGSSQHHMGDTTVYEQVRPSTSLARLGSSHGQSGNTQSQSGFSNNERQVYSHGQSSDIYEQATDSSSSQRPIFNDFLNRQDPTGTEECRYRCLSSCTTTWGGRRQRQESGSSLSKGIKRYSLDVEDKQTRGSEARAYNRRERTDSGSFYLDSNTPLYEYVQEQRCCYDFE</sequence>
<accession>A0ABM0R4I3</accession>
<reference evidence="3" key="1">
    <citation type="submission" date="2025-08" db="UniProtKB">
        <authorList>
            <consortium name="RefSeq"/>
        </authorList>
    </citation>
    <scope>IDENTIFICATION</scope>
</reference>
<evidence type="ECO:0000256" key="1">
    <source>
        <dbReference type="SAM" id="MobiDB-lite"/>
    </source>
</evidence>
<dbReference type="PANTHER" id="PTHR22571:SF24">
    <property type="entry name" value="FILAGGRIN-2"/>
    <property type="match status" value="1"/>
</dbReference>
<feature type="compositionally biased region" description="Basic and acidic residues" evidence="1">
    <location>
        <begin position="169"/>
        <end position="182"/>
    </location>
</feature>
<feature type="compositionally biased region" description="Polar residues" evidence="1">
    <location>
        <begin position="342"/>
        <end position="389"/>
    </location>
</feature>
<dbReference type="PANTHER" id="PTHR22571">
    <property type="entry name" value="FILAGGRIN-RELATED"/>
    <property type="match status" value="1"/>
</dbReference>
<feature type="region of interest" description="Disordered" evidence="1">
    <location>
        <begin position="342"/>
        <end position="398"/>
    </location>
</feature>
<proteinExistence type="predicted"/>
<protein>
    <submittedName>
        <fullName evidence="3">Filaggrin-2-like</fullName>
    </submittedName>
</protein>
<dbReference type="RefSeq" id="XP_008575524.1">
    <property type="nucleotide sequence ID" value="XM_008577302.1"/>
</dbReference>
<feature type="region of interest" description="Disordered" evidence="1">
    <location>
        <begin position="246"/>
        <end position="298"/>
    </location>
</feature>
<evidence type="ECO:0000313" key="2">
    <source>
        <dbReference type="Proteomes" id="UP000694923"/>
    </source>
</evidence>
<feature type="compositionally biased region" description="Low complexity" evidence="1">
    <location>
        <begin position="268"/>
        <end position="280"/>
    </location>
</feature>
<feature type="compositionally biased region" description="Polar residues" evidence="1">
    <location>
        <begin position="191"/>
        <end position="220"/>
    </location>
</feature>
<feature type="compositionally biased region" description="Basic and acidic residues" evidence="1">
    <location>
        <begin position="288"/>
        <end position="298"/>
    </location>
</feature>
<dbReference type="Proteomes" id="UP000694923">
    <property type="component" value="Unplaced"/>
</dbReference>
<dbReference type="InterPro" id="IPR052503">
    <property type="entry name" value="S100-fused_Epidermal_Struct"/>
</dbReference>
<evidence type="ECO:0000313" key="3">
    <source>
        <dbReference type="RefSeq" id="XP_008575524.1"/>
    </source>
</evidence>
<name>A0ABM0R4I3_GALVR</name>
<keyword evidence="2" id="KW-1185">Reference proteome</keyword>